<evidence type="ECO:0000313" key="2">
    <source>
        <dbReference type="Proteomes" id="UP000663864"/>
    </source>
</evidence>
<sequence length="81" mass="9562">QQQLALPVLQLLRHQRQQQLQQLQQQQRQQPKPIIQKVEQLQKKESPSSILLTFEPKIVVGDVIQNLMRNKFFEPLQAVQV</sequence>
<comment type="caution">
    <text evidence="1">The sequence shown here is derived from an EMBL/GenBank/DDBJ whole genome shotgun (WGS) entry which is preliminary data.</text>
</comment>
<evidence type="ECO:0000313" key="1">
    <source>
        <dbReference type="EMBL" id="CAF1538002.1"/>
    </source>
</evidence>
<dbReference type="AlphaFoldDB" id="A0A815W9B9"/>
<name>A0A815W9B9_9BILA</name>
<proteinExistence type="predicted"/>
<reference evidence="1" key="1">
    <citation type="submission" date="2021-02" db="EMBL/GenBank/DDBJ databases">
        <authorList>
            <person name="Nowell W R."/>
        </authorList>
    </citation>
    <scope>NUCLEOTIDE SEQUENCE</scope>
</reference>
<organism evidence="1 2">
    <name type="scientific">Rotaria sordida</name>
    <dbReference type="NCBI Taxonomy" id="392033"/>
    <lineage>
        <taxon>Eukaryota</taxon>
        <taxon>Metazoa</taxon>
        <taxon>Spiralia</taxon>
        <taxon>Gnathifera</taxon>
        <taxon>Rotifera</taxon>
        <taxon>Eurotatoria</taxon>
        <taxon>Bdelloidea</taxon>
        <taxon>Philodinida</taxon>
        <taxon>Philodinidae</taxon>
        <taxon>Rotaria</taxon>
    </lineage>
</organism>
<accession>A0A815W9B9</accession>
<protein>
    <submittedName>
        <fullName evidence="1">Uncharacterized protein</fullName>
    </submittedName>
</protein>
<dbReference type="Proteomes" id="UP000663864">
    <property type="component" value="Unassembled WGS sequence"/>
</dbReference>
<dbReference type="EMBL" id="CAJNOT010012468">
    <property type="protein sequence ID" value="CAF1538002.1"/>
    <property type="molecule type" value="Genomic_DNA"/>
</dbReference>
<feature type="non-terminal residue" evidence="1">
    <location>
        <position position="1"/>
    </location>
</feature>
<gene>
    <name evidence="1" type="ORF">ZHD862_LOCUS38975</name>
</gene>